<dbReference type="SUPFAM" id="SSF52172">
    <property type="entry name" value="CheY-like"/>
    <property type="match status" value="2"/>
</dbReference>
<dbReference type="SMART" id="SM00267">
    <property type="entry name" value="GGDEF"/>
    <property type="match status" value="1"/>
</dbReference>
<dbReference type="GO" id="GO:0052621">
    <property type="term" value="F:diguanylate cyclase activity"/>
    <property type="evidence" value="ECO:0007669"/>
    <property type="project" value="UniProtKB-EC"/>
</dbReference>
<protein>
    <recommendedName>
        <fullName evidence="1">diguanylate cyclase</fullName>
        <ecNumber evidence="1">2.7.7.65</ecNumber>
    </recommendedName>
</protein>
<dbReference type="InterPro" id="IPR011006">
    <property type="entry name" value="CheY-like_superfamily"/>
</dbReference>
<keyword evidence="7" id="KW-1185">Reference proteome</keyword>
<dbReference type="Gene3D" id="3.40.50.2300">
    <property type="match status" value="2"/>
</dbReference>
<reference evidence="6" key="1">
    <citation type="submission" date="2021-01" db="EMBL/GenBank/DDBJ databases">
        <title>Rhizobium sp. strain KVB221 16S ribosomal RNA gene Genome sequencing and assembly.</title>
        <authorList>
            <person name="Kang M."/>
        </authorList>
    </citation>
    <scope>NUCLEOTIDE SEQUENCE</scope>
    <source>
        <strain evidence="6">KVB221</strain>
    </source>
</reference>
<dbReference type="CDD" id="cd01949">
    <property type="entry name" value="GGDEF"/>
    <property type="match status" value="1"/>
</dbReference>
<proteinExistence type="predicted"/>
<dbReference type="InterPro" id="IPR000160">
    <property type="entry name" value="GGDEF_dom"/>
</dbReference>
<dbReference type="PROSITE" id="PS50887">
    <property type="entry name" value="GGDEF"/>
    <property type="match status" value="1"/>
</dbReference>
<name>A0A937CQM1_9HYPH</name>
<dbReference type="GO" id="GO:1902201">
    <property type="term" value="P:negative regulation of bacterial-type flagellum-dependent cell motility"/>
    <property type="evidence" value="ECO:0007669"/>
    <property type="project" value="TreeGrafter"/>
</dbReference>
<organism evidence="6 7">
    <name type="scientific">Rhizobium setariae</name>
    <dbReference type="NCBI Taxonomy" id="2801340"/>
    <lineage>
        <taxon>Bacteria</taxon>
        <taxon>Pseudomonadati</taxon>
        <taxon>Pseudomonadota</taxon>
        <taxon>Alphaproteobacteria</taxon>
        <taxon>Hyphomicrobiales</taxon>
        <taxon>Rhizobiaceae</taxon>
        <taxon>Rhizobium/Agrobacterium group</taxon>
        <taxon>Rhizobium</taxon>
    </lineage>
</organism>
<dbReference type="SUPFAM" id="SSF55073">
    <property type="entry name" value="Nucleotide cyclase"/>
    <property type="match status" value="1"/>
</dbReference>
<dbReference type="Pfam" id="PF00990">
    <property type="entry name" value="GGDEF"/>
    <property type="match status" value="1"/>
</dbReference>
<comment type="catalytic activity">
    <reaction evidence="2">
        <text>2 GTP = 3',3'-c-di-GMP + 2 diphosphate</text>
        <dbReference type="Rhea" id="RHEA:24898"/>
        <dbReference type="ChEBI" id="CHEBI:33019"/>
        <dbReference type="ChEBI" id="CHEBI:37565"/>
        <dbReference type="ChEBI" id="CHEBI:58805"/>
        <dbReference type="EC" id="2.7.7.65"/>
    </reaction>
</comment>
<dbReference type="InterPro" id="IPR029787">
    <property type="entry name" value="Nucleotide_cyclase"/>
</dbReference>
<dbReference type="PROSITE" id="PS50110">
    <property type="entry name" value="RESPONSE_REGULATORY"/>
    <property type="match status" value="1"/>
</dbReference>
<evidence type="ECO:0000256" key="1">
    <source>
        <dbReference type="ARBA" id="ARBA00012528"/>
    </source>
</evidence>
<sequence>MPRKHEGRQILLVEDTRFYSIAIRERLEALFGLKVTHCATFSGLRHELNQSPDAYGLAIVDLFQTDAPNGEAVDFILSQNLPLIVFSGISSDQMREQIIAKKAVDYVAKSSEHSIDRLAAAVDRCLTASMAEILVIDSVGKTTMPDSLRRCGFSPVVASNDAEALAVLDKARNIELVLVRADLAAKRNFALVQTLRSRYGEDAIRIVGYSEVTGHDDVARFLGGGGDEFIHLPVSAEDLAGRLSHVLGIHRRIRVLQRMASRDFLTDLFNRRYFFDLGPKLVEMSLRQSQPVSMALLDIDHFKRLNDTYGHEIGDLVLKAVSKKLISLVGESQHLVARLGGEEFGILFTGLDIEGAYDYCELVRKEISRVRVVVDEEDLSVTISMGLANISASETFDNYLNAADQYLYMAKHSGRNRVFSDYQVSRIMAS</sequence>
<dbReference type="EC" id="2.7.7.65" evidence="1"/>
<dbReference type="InterPro" id="IPR001789">
    <property type="entry name" value="Sig_transdc_resp-reg_receiver"/>
</dbReference>
<feature type="domain" description="GGDEF" evidence="5">
    <location>
        <begin position="290"/>
        <end position="423"/>
    </location>
</feature>
<dbReference type="NCBIfam" id="TIGR00254">
    <property type="entry name" value="GGDEF"/>
    <property type="match status" value="1"/>
</dbReference>
<dbReference type="FunFam" id="3.30.70.270:FF:000001">
    <property type="entry name" value="Diguanylate cyclase domain protein"/>
    <property type="match status" value="1"/>
</dbReference>
<dbReference type="RefSeq" id="WP_201659239.1">
    <property type="nucleotide sequence ID" value="NZ_JAEQNC010000007.1"/>
</dbReference>
<gene>
    <name evidence="6" type="ORF">JJB09_14240</name>
</gene>
<dbReference type="PANTHER" id="PTHR45138">
    <property type="entry name" value="REGULATORY COMPONENTS OF SENSORY TRANSDUCTION SYSTEM"/>
    <property type="match status" value="1"/>
</dbReference>
<evidence type="ECO:0000259" key="5">
    <source>
        <dbReference type="PROSITE" id="PS50887"/>
    </source>
</evidence>
<dbReference type="GO" id="GO:0043709">
    <property type="term" value="P:cell adhesion involved in single-species biofilm formation"/>
    <property type="evidence" value="ECO:0007669"/>
    <property type="project" value="TreeGrafter"/>
</dbReference>
<feature type="modified residue" description="4-aspartylphosphate" evidence="3">
    <location>
        <position position="61"/>
    </location>
</feature>
<dbReference type="InterPro" id="IPR050469">
    <property type="entry name" value="Diguanylate_Cyclase"/>
</dbReference>
<evidence type="ECO:0000313" key="6">
    <source>
        <dbReference type="EMBL" id="MBL0373192.1"/>
    </source>
</evidence>
<dbReference type="Gene3D" id="3.30.70.270">
    <property type="match status" value="1"/>
</dbReference>
<evidence type="ECO:0000259" key="4">
    <source>
        <dbReference type="PROSITE" id="PS50110"/>
    </source>
</evidence>
<dbReference type="InterPro" id="IPR043128">
    <property type="entry name" value="Rev_trsase/Diguanyl_cyclase"/>
</dbReference>
<accession>A0A937CQM1</accession>
<dbReference type="Proteomes" id="UP000633219">
    <property type="component" value="Unassembled WGS sequence"/>
</dbReference>
<dbReference type="PANTHER" id="PTHR45138:SF9">
    <property type="entry name" value="DIGUANYLATE CYCLASE DGCM-RELATED"/>
    <property type="match status" value="1"/>
</dbReference>
<keyword evidence="3" id="KW-0597">Phosphoprotein</keyword>
<dbReference type="GO" id="GO:0000160">
    <property type="term" value="P:phosphorelay signal transduction system"/>
    <property type="evidence" value="ECO:0007669"/>
    <property type="project" value="InterPro"/>
</dbReference>
<dbReference type="EMBL" id="JAEQNC010000007">
    <property type="protein sequence ID" value="MBL0373192.1"/>
    <property type="molecule type" value="Genomic_DNA"/>
</dbReference>
<dbReference type="GO" id="GO:0005886">
    <property type="term" value="C:plasma membrane"/>
    <property type="evidence" value="ECO:0007669"/>
    <property type="project" value="TreeGrafter"/>
</dbReference>
<evidence type="ECO:0000256" key="2">
    <source>
        <dbReference type="ARBA" id="ARBA00034247"/>
    </source>
</evidence>
<feature type="domain" description="Response regulatory" evidence="4">
    <location>
        <begin position="9"/>
        <end position="124"/>
    </location>
</feature>
<evidence type="ECO:0000256" key="3">
    <source>
        <dbReference type="PROSITE-ProRule" id="PRU00169"/>
    </source>
</evidence>
<dbReference type="AlphaFoldDB" id="A0A937CQM1"/>
<comment type="caution">
    <text evidence="6">The sequence shown here is derived from an EMBL/GenBank/DDBJ whole genome shotgun (WGS) entry which is preliminary data.</text>
</comment>
<evidence type="ECO:0000313" key="7">
    <source>
        <dbReference type="Proteomes" id="UP000633219"/>
    </source>
</evidence>